<dbReference type="InterPro" id="IPR008547">
    <property type="entry name" value="DUF829_TMEM53"/>
</dbReference>
<sequence length="291" mass="33147">MAKGTKTPIFPGFTPLSDRIFVRKGQETSDPKPPSHPRAIVIYGWGDSLPKHILKYAEGFEKLYPHAKQLVVLAPIFQAFLDDISRRSKQMEPIIHEVFPKGTKDKTNGSVLFQVMSNSGGVNYAATLNAYKELYGRPMPHVLTVYDSTPGSPVLDWANLKVWSYAMALGTAAWFPWPFIITRVLWGMFLCTTHSIDFIMGRETAPKFSKRVFYDEEYETKQASRIFLYSKEDILIPWYQLEHNIADTRAAGYQADGLMFEGSGHVGHMRMHPEQYWKAIENAWDSAVDCL</sequence>
<proteinExistence type="predicted"/>
<dbReference type="EMBL" id="JAADYS010002550">
    <property type="protein sequence ID" value="KAF4458069.1"/>
    <property type="molecule type" value="Genomic_DNA"/>
</dbReference>
<dbReference type="PANTHER" id="PTHR12265:SF14">
    <property type="entry name" value="INDOLE-DITERPENE BIOSYNTHESIS PROTEIN PAXU"/>
    <property type="match status" value="1"/>
</dbReference>
<dbReference type="AlphaFoldDB" id="A0A8H4P0J3"/>
<keyword evidence="2" id="KW-1185">Reference proteome</keyword>
<keyword evidence="1" id="KW-0472">Membrane</keyword>
<dbReference type="OrthoDB" id="77878at2759"/>
<organism evidence="1 2">
    <name type="scientific">Fusarium albosuccineum</name>
    <dbReference type="NCBI Taxonomy" id="1237068"/>
    <lineage>
        <taxon>Eukaryota</taxon>
        <taxon>Fungi</taxon>
        <taxon>Dikarya</taxon>
        <taxon>Ascomycota</taxon>
        <taxon>Pezizomycotina</taxon>
        <taxon>Sordariomycetes</taxon>
        <taxon>Hypocreomycetidae</taxon>
        <taxon>Hypocreales</taxon>
        <taxon>Nectriaceae</taxon>
        <taxon>Fusarium</taxon>
        <taxon>Fusarium decemcellulare species complex</taxon>
    </lineage>
</organism>
<evidence type="ECO:0000313" key="1">
    <source>
        <dbReference type="EMBL" id="KAF4458069.1"/>
    </source>
</evidence>
<dbReference type="SUPFAM" id="SSF53474">
    <property type="entry name" value="alpha/beta-Hydrolases"/>
    <property type="match status" value="1"/>
</dbReference>
<comment type="caution">
    <text evidence="1">The sequence shown here is derived from an EMBL/GenBank/DDBJ whole genome shotgun (WGS) entry which is preliminary data.</text>
</comment>
<reference evidence="1 2" key="1">
    <citation type="submission" date="2020-01" db="EMBL/GenBank/DDBJ databases">
        <title>Identification and distribution of gene clusters putatively required for synthesis of sphingolipid metabolism inhibitors in phylogenetically diverse species of the filamentous fungus Fusarium.</title>
        <authorList>
            <person name="Kim H.-S."/>
            <person name="Busman M."/>
            <person name="Brown D.W."/>
            <person name="Divon H."/>
            <person name="Uhlig S."/>
            <person name="Proctor R.H."/>
        </authorList>
    </citation>
    <scope>NUCLEOTIDE SEQUENCE [LARGE SCALE GENOMIC DNA]</scope>
    <source>
        <strain evidence="1 2">NRRL 20459</strain>
    </source>
</reference>
<dbReference type="InterPro" id="IPR029058">
    <property type="entry name" value="AB_hydrolase_fold"/>
</dbReference>
<accession>A0A8H4P0J3</accession>
<dbReference type="PANTHER" id="PTHR12265">
    <property type="entry name" value="TRANSMEMBRANE PROTEIN 53"/>
    <property type="match status" value="1"/>
</dbReference>
<dbReference type="Proteomes" id="UP000554235">
    <property type="component" value="Unassembled WGS sequence"/>
</dbReference>
<gene>
    <name evidence="1" type="ORF">FALBO_15075</name>
</gene>
<keyword evidence="1" id="KW-0812">Transmembrane</keyword>
<evidence type="ECO:0000313" key="2">
    <source>
        <dbReference type="Proteomes" id="UP000554235"/>
    </source>
</evidence>
<protein>
    <submittedName>
        <fullName evidence="1">Transmembrane 53-B</fullName>
    </submittedName>
</protein>
<dbReference type="Pfam" id="PF05705">
    <property type="entry name" value="DUF829"/>
    <property type="match status" value="1"/>
</dbReference>
<name>A0A8H4P0J3_9HYPO</name>